<dbReference type="FunFam" id="3.40.1360.10:FF:000008">
    <property type="entry name" value="Mitochondrial helicase twinkle"/>
    <property type="match status" value="1"/>
</dbReference>
<dbReference type="InterPro" id="IPR034154">
    <property type="entry name" value="TOPRIM_DnaG/twinkle"/>
</dbReference>
<dbReference type="PROSITE" id="PS51199">
    <property type="entry name" value="SF4_HELICASE"/>
    <property type="match status" value="1"/>
</dbReference>
<dbReference type="Proteomes" id="UP001344447">
    <property type="component" value="Unassembled WGS sequence"/>
</dbReference>
<dbReference type="CDD" id="cd01029">
    <property type="entry name" value="TOPRIM_primases"/>
    <property type="match status" value="1"/>
</dbReference>
<dbReference type="SUPFAM" id="SSF52540">
    <property type="entry name" value="P-loop containing nucleoside triphosphate hydrolases"/>
    <property type="match status" value="1"/>
</dbReference>
<reference evidence="3 4" key="1">
    <citation type="submission" date="2023-11" db="EMBL/GenBank/DDBJ databases">
        <title>Dfirmibasis_genome.</title>
        <authorList>
            <person name="Edelbroek B."/>
            <person name="Kjellin J."/>
            <person name="Jerlstrom-Hultqvist J."/>
            <person name="Soderbom F."/>
        </authorList>
    </citation>
    <scope>NUCLEOTIDE SEQUENCE [LARGE SCALE GENOMIC DNA]</scope>
    <source>
        <strain evidence="3 4">TNS-C-14</strain>
    </source>
</reference>
<evidence type="ECO:0000256" key="1">
    <source>
        <dbReference type="SAM" id="MobiDB-lite"/>
    </source>
</evidence>
<dbReference type="AlphaFoldDB" id="A0AAN7YPB6"/>
<dbReference type="InterPro" id="IPR007694">
    <property type="entry name" value="DNA_helicase_DnaB-like_C"/>
</dbReference>
<feature type="region of interest" description="Disordered" evidence="1">
    <location>
        <begin position="92"/>
        <end position="138"/>
    </location>
</feature>
<feature type="compositionally biased region" description="Low complexity" evidence="1">
    <location>
        <begin position="109"/>
        <end position="135"/>
    </location>
</feature>
<dbReference type="InterPro" id="IPR027417">
    <property type="entry name" value="P-loop_NTPase"/>
</dbReference>
<evidence type="ECO:0000259" key="2">
    <source>
        <dbReference type="PROSITE" id="PS51199"/>
    </source>
</evidence>
<evidence type="ECO:0000313" key="4">
    <source>
        <dbReference type="Proteomes" id="UP001344447"/>
    </source>
</evidence>
<protein>
    <recommendedName>
        <fullName evidence="2">SF4 helicase domain-containing protein</fullName>
    </recommendedName>
</protein>
<feature type="compositionally biased region" description="Polar residues" evidence="1">
    <location>
        <begin position="93"/>
        <end position="108"/>
    </location>
</feature>
<feature type="domain" description="SF4 helicase" evidence="2">
    <location>
        <begin position="497"/>
        <end position="744"/>
    </location>
</feature>
<dbReference type="GO" id="GO:0043139">
    <property type="term" value="F:5'-3' DNA helicase activity"/>
    <property type="evidence" value="ECO:0007669"/>
    <property type="project" value="InterPro"/>
</dbReference>
<dbReference type="GO" id="GO:0003697">
    <property type="term" value="F:single-stranded DNA binding"/>
    <property type="evidence" value="ECO:0007669"/>
    <property type="project" value="InterPro"/>
</dbReference>
<dbReference type="InterPro" id="IPR027032">
    <property type="entry name" value="Twinkle-like"/>
</dbReference>
<dbReference type="GO" id="GO:0005524">
    <property type="term" value="F:ATP binding"/>
    <property type="evidence" value="ECO:0007669"/>
    <property type="project" value="InterPro"/>
</dbReference>
<dbReference type="CDD" id="cd01122">
    <property type="entry name" value="Twinkle_C"/>
    <property type="match status" value="1"/>
</dbReference>
<gene>
    <name evidence="3" type="ORF">RB653_008422</name>
</gene>
<name>A0AAN7YPB6_9MYCE</name>
<dbReference type="SUPFAM" id="SSF56731">
    <property type="entry name" value="DNA primase core"/>
    <property type="match status" value="1"/>
</dbReference>
<dbReference type="Pfam" id="PF13481">
    <property type="entry name" value="AAA_25"/>
    <property type="match status" value="1"/>
</dbReference>
<dbReference type="Pfam" id="PF13155">
    <property type="entry name" value="Toprim_2"/>
    <property type="match status" value="1"/>
</dbReference>
<dbReference type="EMBL" id="JAVFKY010000003">
    <property type="protein sequence ID" value="KAK5578749.1"/>
    <property type="molecule type" value="Genomic_DNA"/>
</dbReference>
<keyword evidence="4" id="KW-1185">Reference proteome</keyword>
<feature type="compositionally biased region" description="Low complexity" evidence="1">
    <location>
        <begin position="228"/>
        <end position="246"/>
    </location>
</feature>
<comment type="caution">
    <text evidence="3">The sequence shown here is derived from an EMBL/GenBank/DDBJ whole genome shotgun (WGS) entry which is preliminary data.</text>
</comment>
<dbReference type="PANTHER" id="PTHR12873">
    <property type="entry name" value="T7-LIKE MITOCHONDRIAL DNA HELICASE"/>
    <property type="match status" value="1"/>
</dbReference>
<dbReference type="GO" id="GO:0006264">
    <property type="term" value="P:mitochondrial DNA replication"/>
    <property type="evidence" value="ECO:0007669"/>
    <property type="project" value="TreeGrafter"/>
</dbReference>
<sequence length="775" mass="87525">MISQCRNLNKTIQRLSWSTNSTYSINAYSVYKSQFFSTTTTTTTINTIPKITSKKLKVTIKNKDKLDIPSKSFVNTNNNGPSLKINYVGGEIETNTTSPSSPPAQSLPTTGTTKTTTFKNSNDNDNDNENNNSSTFVSSHYKVNEESMLSYLDRKKMVYKIIGKQIIVKECPLCHDTKGKFDNFWKLYISRETAAFFCHRCGCKGSWIDLKVNLGDLSLDHSNHKSIIKSTPSSKTSSTSSPTSSTNEEPTVSIADLKKMLNYSNELNNHQDVIKKLTGKEKGERGLSKEVLDFYKVGVTSQQFFFNDEWQEHKCITFPWTSLDKKGNVQVHRCKLRSTKEKSLQRIEPKGGKWGFFGWHTVPLDAKEIILTEGEYDAMAVYQETRIPTISLPNGANSLPIALLPMLERFEKIYLWMDDDVPGMEGAAKFSEKLGIQRTFIVSTKQNDPYGPKDANDALLANKDLNKILSTAANIPHDQICDFSDVRSIIHNELKDPLSVIGKQSKWFPSFNKILKGHRKGELTIFSGPTGIGKTSVLSQLSLDFCSQGTRTLWGSFELKVPRLARKMLSQFSNCNLDKHVENYQEIADNFSNMPMYFLRFFGSTQVDKVIDAMEYAVYVQDVEHIVLDNLQFMLGGQAKGIERYEIMDDSIEKLRKFASQKNVHITLVIHPRKQDIDQVLNINDIFGTAKATQEADNVIILQNGKNNSRYLDIKKNRFSGDLGIIPLSFEKETSRFGESNEFDNLIIASINNNNNTNNNINNSNSSNKNQSLSN</sequence>
<dbReference type="Gene3D" id="3.40.50.300">
    <property type="entry name" value="P-loop containing nucleotide triphosphate hydrolases"/>
    <property type="match status" value="1"/>
</dbReference>
<feature type="region of interest" description="Disordered" evidence="1">
    <location>
        <begin position="227"/>
        <end position="250"/>
    </location>
</feature>
<accession>A0AAN7YPB6</accession>
<proteinExistence type="predicted"/>
<dbReference type="GO" id="GO:0005739">
    <property type="term" value="C:mitochondrion"/>
    <property type="evidence" value="ECO:0007669"/>
    <property type="project" value="TreeGrafter"/>
</dbReference>
<feature type="region of interest" description="Disordered" evidence="1">
    <location>
        <begin position="755"/>
        <end position="775"/>
    </location>
</feature>
<dbReference type="PANTHER" id="PTHR12873:SF0">
    <property type="entry name" value="TWINKLE MTDNA HELICASE"/>
    <property type="match status" value="1"/>
</dbReference>
<dbReference type="Gene3D" id="3.40.1360.10">
    <property type="match status" value="1"/>
</dbReference>
<evidence type="ECO:0000313" key="3">
    <source>
        <dbReference type="EMBL" id="KAK5578749.1"/>
    </source>
</evidence>
<organism evidence="3 4">
    <name type="scientific">Dictyostelium firmibasis</name>
    <dbReference type="NCBI Taxonomy" id="79012"/>
    <lineage>
        <taxon>Eukaryota</taxon>
        <taxon>Amoebozoa</taxon>
        <taxon>Evosea</taxon>
        <taxon>Eumycetozoa</taxon>
        <taxon>Dictyostelia</taxon>
        <taxon>Dictyosteliales</taxon>
        <taxon>Dictyosteliaceae</taxon>
        <taxon>Dictyostelium</taxon>
    </lineage>
</organism>